<name>A0A183C7Q8_GLOPA</name>
<dbReference type="AlphaFoldDB" id="A0A183C7Q8"/>
<proteinExistence type="predicted"/>
<evidence type="ECO:0000256" key="1">
    <source>
        <dbReference type="SAM" id="MobiDB-lite"/>
    </source>
</evidence>
<dbReference type="SUPFAM" id="SSF57667">
    <property type="entry name" value="beta-beta-alpha zinc fingers"/>
    <property type="match status" value="1"/>
</dbReference>
<dbReference type="Proteomes" id="UP000050741">
    <property type="component" value="Unassembled WGS sequence"/>
</dbReference>
<organism evidence="2 3">
    <name type="scientific">Globodera pallida</name>
    <name type="common">Potato cyst nematode worm</name>
    <name type="synonym">Heterodera pallida</name>
    <dbReference type="NCBI Taxonomy" id="36090"/>
    <lineage>
        <taxon>Eukaryota</taxon>
        <taxon>Metazoa</taxon>
        <taxon>Ecdysozoa</taxon>
        <taxon>Nematoda</taxon>
        <taxon>Chromadorea</taxon>
        <taxon>Rhabditida</taxon>
        <taxon>Tylenchina</taxon>
        <taxon>Tylenchomorpha</taxon>
        <taxon>Tylenchoidea</taxon>
        <taxon>Heteroderidae</taxon>
        <taxon>Heteroderinae</taxon>
        <taxon>Globodera</taxon>
    </lineage>
</organism>
<sequence>MALDTHKILFIPSKKGNRHISNLNGDIRRHVSQCQRLKKLNEAKRSNDNLSPASVDPSDPYQCRWCQFNTLYKGNMKRHLVTCHQVSVNVLARVHFDVERLRKCSGRRPIWDELPIQPRRDGRDDGCAEEGAGGGCPFADDAEAAGPN</sequence>
<accession>A0A183C7Q8</accession>
<evidence type="ECO:0000313" key="3">
    <source>
        <dbReference type="WBParaSite" id="GPLIN_000890400"/>
    </source>
</evidence>
<protein>
    <submittedName>
        <fullName evidence="3">C2H2-type domain-containing protein</fullName>
    </submittedName>
</protein>
<feature type="region of interest" description="Disordered" evidence="1">
    <location>
        <begin position="115"/>
        <end position="148"/>
    </location>
</feature>
<dbReference type="InterPro" id="IPR036236">
    <property type="entry name" value="Znf_C2H2_sf"/>
</dbReference>
<reference evidence="3" key="3">
    <citation type="submission" date="2016-06" db="UniProtKB">
        <authorList>
            <consortium name="WormBaseParasite"/>
        </authorList>
    </citation>
    <scope>IDENTIFICATION</scope>
</reference>
<dbReference type="WBParaSite" id="GPLIN_000890400">
    <property type="protein sequence ID" value="GPLIN_000890400"/>
    <property type="gene ID" value="GPLIN_000890400"/>
</dbReference>
<reference evidence="2" key="1">
    <citation type="submission" date="2013-12" db="EMBL/GenBank/DDBJ databases">
        <authorList>
            <person name="Aslett M."/>
        </authorList>
    </citation>
    <scope>NUCLEOTIDE SEQUENCE [LARGE SCALE GENOMIC DNA]</scope>
    <source>
        <strain evidence="2">Lindley</strain>
    </source>
</reference>
<keyword evidence="2" id="KW-1185">Reference proteome</keyword>
<evidence type="ECO:0000313" key="2">
    <source>
        <dbReference type="Proteomes" id="UP000050741"/>
    </source>
</evidence>
<reference evidence="2" key="2">
    <citation type="submission" date="2014-05" db="EMBL/GenBank/DDBJ databases">
        <title>The genome and life-stage specific transcriptomes of Globodera pallida elucidate key aspects of plant parasitism by a cyst nematode.</title>
        <authorList>
            <person name="Cotton J.A."/>
            <person name="Lilley C.J."/>
            <person name="Jones L.M."/>
            <person name="Kikuchi T."/>
            <person name="Reid A.J."/>
            <person name="Thorpe P."/>
            <person name="Tsai I.J."/>
            <person name="Beasley H."/>
            <person name="Blok V."/>
            <person name="Cock P.J.A."/>
            <person name="Van den Akker S.E."/>
            <person name="Holroyd N."/>
            <person name="Hunt M."/>
            <person name="Mantelin S."/>
            <person name="Naghra H."/>
            <person name="Pain A."/>
            <person name="Palomares-Rius J.E."/>
            <person name="Zarowiecki M."/>
            <person name="Berriman M."/>
            <person name="Jones J.T."/>
            <person name="Urwin P.E."/>
        </authorList>
    </citation>
    <scope>NUCLEOTIDE SEQUENCE [LARGE SCALE GENOMIC DNA]</scope>
    <source>
        <strain evidence="2">Lindley</strain>
    </source>
</reference>